<evidence type="ECO:0000256" key="1">
    <source>
        <dbReference type="SAM" id="MobiDB-lite"/>
    </source>
</evidence>
<proteinExistence type="predicted"/>
<name>A0A5B7F8V8_PORTR</name>
<dbReference type="AlphaFoldDB" id="A0A5B7F8V8"/>
<protein>
    <submittedName>
        <fullName evidence="2">Uncharacterized protein</fullName>
    </submittedName>
</protein>
<keyword evidence="3" id="KW-1185">Reference proteome</keyword>
<comment type="caution">
    <text evidence="2">The sequence shown here is derived from an EMBL/GenBank/DDBJ whole genome shotgun (WGS) entry which is preliminary data.</text>
</comment>
<feature type="compositionally biased region" description="Basic and acidic residues" evidence="1">
    <location>
        <begin position="8"/>
        <end position="35"/>
    </location>
</feature>
<reference evidence="2 3" key="1">
    <citation type="submission" date="2019-05" db="EMBL/GenBank/DDBJ databases">
        <title>Another draft genome of Portunus trituberculatus and its Hox gene families provides insights of decapod evolution.</title>
        <authorList>
            <person name="Jeong J.-H."/>
            <person name="Song I."/>
            <person name="Kim S."/>
            <person name="Choi T."/>
            <person name="Kim D."/>
            <person name="Ryu S."/>
            <person name="Kim W."/>
        </authorList>
    </citation>
    <scope>NUCLEOTIDE SEQUENCE [LARGE SCALE GENOMIC DNA]</scope>
    <source>
        <tissue evidence="2">Muscle</tissue>
    </source>
</reference>
<sequence>MDGLQQTDKTDKIPSEYTDKDGVGRGGDTDRRTTTRPETNGLRGGLEKESVLSAFSVMLMDSGLLRWGAVSGRTARRPSPREGREEAVRVTSPLLGHSRTLPDRYCVWKHPNRLYDFTEVSHAC</sequence>
<evidence type="ECO:0000313" key="3">
    <source>
        <dbReference type="Proteomes" id="UP000324222"/>
    </source>
</evidence>
<feature type="region of interest" description="Disordered" evidence="1">
    <location>
        <begin position="1"/>
        <end position="46"/>
    </location>
</feature>
<gene>
    <name evidence="2" type="ORF">E2C01_035627</name>
</gene>
<dbReference type="EMBL" id="VSRR010005275">
    <property type="protein sequence ID" value="MPC42015.1"/>
    <property type="molecule type" value="Genomic_DNA"/>
</dbReference>
<evidence type="ECO:0000313" key="2">
    <source>
        <dbReference type="EMBL" id="MPC42015.1"/>
    </source>
</evidence>
<dbReference type="Proteomes" id="UP000324222">
    <property type="component" value="Unassembled WGS sequence"/>
</dbReference>
<organism evidence="2 3">
    <name type="scientific">Portunus trituberculatus</name>
    <name type="common">Swimming crab</name>
    <name type="synonym">Neptunus trituberculatus</name>
    <dbReference type="NCBI Taxonomy" id="210409"/>
    <lineage>
        <taxon>Eukaryota</taxon>
        <taxon>Metazoa</taxon>
        <taxon>Ecdysozoa</taxon>
        <taxon>Arthropoda</taxon>
        <taxon>Crustacea</taxon>
        <taxon>Multicrustacea</taxon>
        <taxon>Malacostraca</taxon>
        <taxon>Eumalacostraca</taxon>
        <taxon>Eucarida</taxon>
        <taxon>Decapoda</taxon>
        <taxon>Pleocyemata</taxon>
        <taxon>Brachyura</taxon>
        <taxon>Eubrachyura</taxon>
        <taxon>Portunoidea</taxon>
        <taxon>Portunidae</taxon>
        <taxon>Portuninae</taxon>
        <taxon>Portunus</taxon>
    </lineage>
</organism>
<accession>A0A5B7F8V8</accession>